<dbReference type="SUPFAM" id="SSF56519">
    <property type="entry name" value="Penicillin binding protein dimerisation domain"/>
    <property type="match status" value="1"/>
</dbReference>
<organism evidence="6 7">
    <name type="scientific">Sphingomonas canadensis</name>
    <dbReference type="NCBI Taxonomy" id="1219257"/>
    <lineage>
        <taxon>Bacteria</taxon>
        <taxon>Pseudomonadati</taxon>
        <taxon>Pseudomonadota</taxon>
        <taxon>Alphaproteobacteria</taxon>
        <taxon>Sphingomonadales</taxon>
        <taxon>Sphingomonadaceae</taxon>
        <taxon>Sphingomonas</taxon>
    </lineage>
</organism>
<keyword evidence="3" id="KW-0472">Membrane</keyword>
<gene>
    <name evidence="6" type="ORF">ACFQ1E_05190</name>
</gene>
<sequence length="544" mass="58039">MAIAQVRLMVLALLFAVGMVFIIGRLAVLAIMAEPARAAVQLTGLGARGDITDRNGQPLARTVDGWSLAIHPDRVIGDRSALAKQLAQLIPEKTEAQYFVLLNTGSKFAWLKRRAGPELVKAVNALGEPAIEPMREPDRLYPQSTMAAHVLGYVRSDGTGGWGMEGALNQRLQGEGARAAPVALSIDMRVQGALENELARSMVSFQAKGAAGVILDVETGEVVAMASLPTFNPNAIAGPIPRNNMTQSRYELGSTFKPIAVAAAIEAGTIKSMAKRYDATEPIKIGRFTINDDHPLGRFITVPEVLIHSSNIATARIADEMGREPLERMFRAMHFDRKLSLEVENEGPLWPGDWGRTTTMTAAYGHGISVTPLHLACAYAALVNGGLWRPATLLRIEPGKAPAGERVISAETSLRIRELLRLIVTEGTGSKANAAGYRVGGKTGTAEKLGGGGYLKNQNVSTFAAAFPMDAPRYVVIAMLDSPIGNAESAGQRTAGWTAAPLVGRLVTRVGPMMGVIPDPNRDIALGAYGNLVAQEDKEKASDR</sequence>
<evidence type="ECO:0000313" key="6">
    <source>
        <dbReference type="EMBL" id="MFD0945727.1"/>
    </source>
</evidence>
<dbReference type="PANTHER" id="PTHR30627:SF1">
    <property type="entry name" value="PEPTIDOGLYCAN D,D-TRANSPEPTIDASE FTSI"/>
    <property type="match status" value="1"/>
</dbReference>
<keyword evidence="2" id="KW-0121">Carboxypeptidase</keyword>
<dbReference type="PANTHER" id="PTHR30627">
    <property type="entry name" value="PEPTIDOGLYCAN D,D-TRANSPEPTIDASE"/>
    <property type="match status" value="1"/>
</dbReference>
<feature type="domain" description="Penicillin-binding protein dimerisation" evidence="5">
    <location>
        <begin position="47"/>
        <end position="157"/>
    </location>
</feature>
<dbReference type="EMBL" id="JBHTJG010000002">
    <property type="protein sequence ID" value="MFD0945727.1"/>
    <property type="molecule type" value="Genomic_DNA"/>
</dbReference>
<evidence type="ECO:0000313" key="7">
    <source>
        <dbReference type="Proteomes" id="UP001596977"/>
    </source>
</evidence>
<dbReference type="InterPro" id="IPR001460">
    <property type="entry name" value="PCN-bd_Tpept"/>
</dbReference>
<dbReference type="Gene3D" id="3.40.710.10">
    <property type="entry name" value="DD-peptidase/beta-lactamase superfamily"/>
    <property type="match status" value="1"/>
</dbReference>
<dbReference type="Gene3D" id="3.30.450.330">
    <property type="match status" value="1"/>
</dbReference>
<reference evidence="7" key="1">
    <citation type="journal article" date="2019" name="Int. J. Syst. Evol. Microbiol.">
        <title>The Global Catalogue of Microorganisms (GCM) 10K type strain sequencing project: providing services to taxonomists for standard genome sequencing and annotation.</title>
        <authorList>
            <consortium name="The Broad Institute Genomics Platform"/>
            <consortium name="The Broad Institute Genome Sequencing Center for Infectious Disease"/>
            <person name="Wu L."/>
            <person name="Ma J."/>
        </authorList>
    </citation>
    <scope>NUCLEOTIDE SEQUENCE [LARGE SCALE GENOMIC DNA]</scope>
    <source>
        <strain evidence="7">CCUG 62982</strain>
    </source>
</reference>
<name>A0ABW3H8F2_9SPHN</name>
<dbReference type="RefSeq" id="WP_380916267.1">
    <property type="nucleotide sequence ID" value="NZ_JBHTJG010000002.1"/>
</dbReference>
<dbReference type="SUPFAM" id="SSF56601">
    <property type="entry name" value="beta-lactamase/transpeptidase-like"/>
    <property type="match status" value="1"/>
</dbReference>
<dbReference type="InterPro" id="IPR036138">
    <property type="entry name" value="PBP_dimer_sf"/>
</dbReference>
<comment type="subcellular location">
    <subcellularLocation>
        <location evidence="1">Membrane</location>
    </subcellularLocation>
</comment>
<dbReference type="Pfam" id="PF03717">
    <property type="entry name" value="PBP_dimer"/>
    <property type="match status" value="1"/>
</dbReference>
<dbReference type="InterPro" id="IPR012338">
    <property type="entry name" value="Beta-lactam/transpept-like"/>
</dbReference>
<evidence type="ECO:0000259" key="4">
    <source>
        <dbReference type="Pfam" id="PF00905"/>
    </source>
</evidence>
<keyword evidence="2" id="KW-0645">Protease</keyword>
<dbReference type="InterPro" id="IPR050515">
    <property type="entry name" value="Beta-lactam/transpept"/>
</dbReference>
<evidence type="ECO:0000259" key="5">
    <source>
        <dbReference type="Pfam" id="PF03717"/>
    </source>
</evidence>
<comment type="caution">
    <text evidence="6">The sequence shown here is derived from an EMBL/GenBank/DDBJ whole genome shotgun (WGS) entry which is preliminary data.</text>
</comment>
<keyword evidence="7" id="KW-1185">Reference proteome</keyword>
<evidence type="ECO:0000256" key="2">
    <source>
        <dbReference type="ARBA" id="ARBA00022645"/>
    </source>
</evidence>
<protein>
    <submittedName>
        <fullName evidence="6">Peptidoglycan D,D-transpeptidase FtsI family protein</fullName>
    </submittedName>
</protein>
<evidence type="ECO:0000256" key="3">
    <source>
        <dbReference type="ARBA" id="ARBA00023136"/>
    </source>
</evidence>
<feature type="domain" description="Penicillin-binding protein transpeptidase" evidence="4">
    <location>
        <begin position="212"/>
        <end position="492"/>
    </location>
</feature>
<keyword evidence="2" id="KW-0378">Hydrolase</keyword>
<dbReference type="InterPro" id="IPR005311">
    <property type="entry name" value="PBP_dimer"/>
</dbReference>
<accession>A0ABW3H8F2</accession>
<evidence type="ECO:0000256" key="1">
    <source>
        <dbReference type="ARBA" id="ARBA00004370"/>
    </source>
</evidence>
<dbReference type="Pfam" id="PF00905">
    <property type="entry name" value="Transpeptidase"/>
    <property type="match status" value="1"/>
</dbReference>
<dbReference type="Proteomes" id="UP001596977">
    <property type="component" value="Unassembled WGS sequence"/>
</dbReference>
<dbReference type="Gene3D" id="3.90.1310.10">
    <property type="entry name" value="Penicillin-binding protein 2a (Domain 2)"/>
    <property type="match status" value="1"/>
</dbReference>
<proteinExistence type="predicted"/>